<keyword evidence="2" id="KW-1015">Disulfide bond</keyword>
<dbReference type="SUPFAM" id="SSF57184">
    <property type="entry name" value="Growth factor receptor domain"/>
    <property type="match status" value="1"/>
</dbReference>
<evidence type="ECO:0000313" key="5">
    <source>
        <dbReference type="EMBL" id="KAK7101075.1"/>
    </source>
</evidence>
<evidence type="ECO:0000256" key="2">
    <source>
        <dbReference type="ARBA" id="ARBA00023157"/>
    </source>
</evidence>
<gene>
    <name evidence="5" type="ORF">V1264_023920</name>
</gene>
<comment type="caution">
    <text evidence="5">The sequence shown here is derived from an EMBL/GenBank/DDBJ whole genome shotgun (WGS) entry which is preliminary data.</text>
</comment>
<evidence type="ECO:0000256" key="1">
    <source>
        <dbReference type="ARBA" id="ARBA00022729"/>
    </source>
</evidence>
<keyword evidence="1 3" id="KW-0732">Signal</keyword>
<dbReference type="InterPro" id="IPR050969">
    <property type="entry name" value="Dev_Signal_Modulators"/>
</dbReference>
<dbReference type="InterPro" id="IPR009030">
    <property type="entry name" value="Growth_fac_rcpt_cys_sf"/>
</dbReference>
<dbReference type="PANTHER" id="PTHR14949:SF56">
    <property type="entry name" value="EGF-LIKE-DOMAIN, MULTIPLE 7"/>
    <property type="match status" value="1"/>
</dbReference>
<dbReference type="PROSITE" id="PS00022">
    <property type="entry name" value="EGF_1"/>
    <property type="match status" value="1"/>
</dbReference>
<sequence>MEYFSFNIVLLLSFFTLCFSSQQCNWAGSYHSNRCQCYEGFTGTNCDTDCHCEGHGVCKADGTCECGTGWKWSASHHKCVWDCNCHGGVQCIGPGECGCAHTCKWGACRNGQCVCYEGYKGDDCSHYDRNIMQNKDVKMAVNIARVAHYSSEVKWVDIAKQSKTPWLTQRDGVHQWNTNEIDKVSLRTDGYPAWLPAGLRVGTLVYNLFGEHQQQGNYTLLYDGEGTVDFHLADHLVHYRSKGRIVVELSKFPHDGLEIMITETNPKNPLHNLRLIAPGYENTYLRFPFHPLFLEKLKRFSEIRFMSFLSTNFHVLDPTTWDSRKLTTYHTQAGENGAALEYVVQIANWVGADPWVNIPHLADANYVKQFAAFVKQHLRPDLKVYVEFSNEMWGSGSAKARYALQKGQVLFPGDDMETAGTKYFLKRATEVAHIWSQIWSGHDKQRLVNVLSGHSQDTAAFDHMMQLLGDRKSSFQALSMQDYFNCQWIAGSQPQQFMNMTMSQIKHYCDLDLVKHKNNDHHYMGVAKAHGLQLVMYEGGPAVRNPKYVAGVTAKAHAFNRDPLMRNAVKDILEAWYNIVTSKGGGPFNYFVSTDIPMEDGQSWGMTEYTGQDLHTAPKWLAVQTFISDHWPNSQLGPKCSFVRDQTTSTVYGCFLSGGHYVCAKSADNGHSWTNIFSLNQGDKYHVTLDGYDVKAKKLFMRLTDRTAVNTYHVYSDHTHHWTKLPGFQYFTEEFSPSVVPRIPTAGDTRLDSFQHCWD</sequence>
<dbReference type="AlphaFoldDB" id="A0AAN9GBT0"/>
<accession>A0AAN9GBT0</accession>
<feature type="chain" id="PRO_5042984745" description="EGF-like domain-containing protein" evidence="3">
    <location>
        <begin position="21"/>
        <end position="759"/>
    </location>
</feature>
<dbReference type="InterPro" id="IPR000742">
    <property type="entry name" value="EGF"/>
</dbReference>
<organism evidence="5 6">
    <name type="scientific">Littorina saxatilis</name>
    <dbReference type="NCBI Taxonomy" id="31220"/>
    <lineage>
        <taxon>Eukaryota</taxon>
        <taxon>Metazoa</taxon>
        <taxon>Spiralia</taxon>
        <taxon>Lophotrochozoa</taxon>
        <taxon>Mollusca</taxon>
        <taxon>Gastropoda</taxon>
        <taxon>Caenogastropoda</taxon>
        <taxon>Littorinimorpha</taxon>
        <taxon>Littorinoidea</taxon>
        <taxon>Littorinidae</taxon>
        <taxon>Littorina</taxon>
    </lineage>
</organism>
<evidence type="ECO:0000259" key="4">
    <source>
        <dbReference type="PROSITE" id="PS00022"/>
    </source>
</evidence>
<reference evidence="5 6" key="1">
    <citation type="submission" date="2024-02" db="EMBL/GenBank/DDBJ databases">
        <title>Chromosome-scale genome assembly of the rough periwinkle Littorina saxatilis.</title>
        <authorList>
            <person name="De Jode A."/>
            <person name="Faria R."/>
            <person name="Formenti G."/>
            <person name="Sims Y."/>
            <person name="Smith T.P."/>
            <person name="Tracey A."/>
            <person name="Wood J.M.D."/>
            <person name="Zagrodzka Z.B."/>
            <person name="Johannesson K."/>
            <person name="Butlin R.K."/>
            <person name="Leder E.H."/>
        </authorList>
    </citation>
    <scope>NUCLEOTIDE SEQUENCE [LARGE SCALE GENOMIC DNA]</scope>
    <source>
        <strain evidence="5">Snail1</strain>
        <tissue evidence="5">Muscle</tissue>
    </source>
</reference>
<proteinExistence type="predicted"/>
<feature type="domain" description="EGF-like" evidence="4">
    <location>
        <begin position="35"/>
        <end position="46"/>
    </location>
</feature>
<evidence type="ECO:0000313" key="6">
    <source>
        <dbReference type="Proteomes" id="UP001374579"/>
    </source>
</evidence>
<dbReference type="EMBL" id="JBAMIC010000011">
    <property type="protein sequence ID" value="KAK7101075.1"/>
    <property type="molecule type" value="Genomic_DNA"/>
</dbReference>
<protein>
    <recommendedName>
        <fullName evidence="4">EGF-like domain-containing protein</fullName>
    </recommendedName>
</protein>
<keyword evidence="6" id="KW-1185">Reference proteome</keyword>
<name>A0AAN9GBT0_9CAEN</name>
<dbReference type="Proteomes" id="UP001374579">
    <property type="component" value="Unassembled WGS sequence"/>
</dbReference>
<feature type="signal peptide" evidence="3">
    <location>
        <begin position="1"/>
        <end position="20"/>
    </location>
</feature>
<dbReference type="PANTHER" id="PTHR14949">
    <property type="entry name" value="EGF-LIKE-DOMAIN, MULTIPLE 7, 8"/>
    <property type="match status" value="1"/>
</dbReference>
<evidence type="ECO:0000256" key="3">
    <source>
        <dbReference type="SAM" id="SignalP"/>
    </source>
</evidence>